<dbReference type="EC" id="3.1.4.-" evidence="2"/>
<dbReference type="GO" id="GO:0016791">
    <property type="term" value="F:phosphatase activity"/>
    <property type="evidence" value="ECO:0007669"/>
    <property type="project" value="TreeGrafter"/>
</dbReference>
<reference evidence="4 5" key="1">
    <citation type="submission" date="2010-09" db="EMBL/GenBank/DDBJ databases">
        <authorList>
            <person name="Harkins D.M."/>
            <person name="Madupu R."/>
            <person name="Durkin A.S."/>
            <person name="Torralba M."/>
            <person name="Methe B."/>
            <person name="Sutton G.G."/>
            <person name="Nelson K.E."/>
        </authorList>
    </citation>
    <scope>NUCLEOTIDE SEQUENCE [LARGE SCALE GENOMIC DNA]</scope>
    <source>
        <strain evidence="4 5">CRIS 21A-A</strain>
    </source>
</reference>
<dbReference type="eggNOG" id="COG0622">
    <property type="taxonomic scope" value="Bacteria"/>
</dbReference>
<keyword evidence="4" id="KW-0378">Hydrolase</keyword>
<dbReference type="InterPro" id="IPR024654">
    <property type="entry name" value="Calcineurin-like_PHP_lpxH"/>
</dbReference>
<comment type="similarity">
    <text evidence="1 2">Belongs to the metallophosphoesterase superfamily. YfcE family.</text>
</comment>
<dbReference type="NCBIfam" id="NF006988">
    <property type="entry name" value="PRK09453.1"/>
    <property type="match status" value="1"/>
</dbReference>
<feature type="domain" description="Calcineurin-like phosphoesterase" evidence="3">
    <location>
        <begin position="4"/>
        <end position="164"/>
    </location>
</feature>
<dbReference type="Pfam" id="PF12850">
    <property type="entry name" value="Metallophos_2"/>
    <property type="match status" value="1"/>
</dbReference>
<dbReference type="PANTHER" id="PTHR42850:SF2">
    <property type="entry name" value="BLL5683 PROTEIN"/>
    <property type="match status" value="1"/>
</dbReference>
<comment type="caution">
    <text evidence="4">The sequence shown here is derived from an EMBL/GenBank/DDBJ whole genome shotgun (WGS) entry which is preliminary data.</text>
</comment>
<sequence>MYFMKYLLVSDIHGCLPTLEKVLSFYDKNHCDMLCILGDILNYGPRNTIPEGINAPGIVAVLNKRAKDIIAVRGNCEAEVDQMLLHFPVLSDYTLIVDNGKKLFLTHGHIYNKEHMPQAGIDAIIYGHTHLWELSKQNSSILIANTGSITFPKGGNEPTFMTYENGLFTVFNLNGKILKQENI</sequence>
<name>E1GU98_9BACT</name>
<dbReference type="InterPro" id="IPR050126">
    <property type="entry name" value="Ap4A_hydrolase"/>
</dbReference>
<evidence type="ECO:0000256" key="1">
    <source>
        <dbReference type="ARBA" id="ARBA00008950"/>
    </source>
</evidence>
<dbReference type="EMBL" id="ADFQ01000016">
    <property type="protein sequence ID" value="EFN91798.1"/>
    <property type="molecule type" value="Genomic_DNA"/>
</dbReference>
<dbReference type="InterPro" id="IPR029052">
    <property type="entry name" value="Metallo-depent_PP-like"/>
</dbReference>
<dbReference type="NCBIfam" id="TIGR00040">
    <property type="entry name" value="yfcE"/>
    <property type="match status" value="1"/>
</dbReference>
<protein>
    <recommendedName>
        <fullName evidence="2">Phosphoesterase</fullName>
        <ecNumber evidence="2">3.1.4.-</ecNumber>
    </recommendedName>
</protein>
<proteinExistence type="inferred from homology"/>
<keyword evidence="2" id="KW-0479">Metal-binding</keyword>
<accession>E1GU98</accession>
<dbReference type="AlphaFoldDB" id="E1GU98"/>
<dbReference type="Proteomes" id="UP000016016">
    <property type="component" value="Unassembled WGS sequence"/>
</dbReference>
<dbReference type="GO" id="GO:0046872">
    <property type="term" value="F:metal ion binding"/>
    <property type="evidence" value="ECO:0007669"/>
    <property type="project" value="UniProtKB-KW"/>
</dbReference>
<dbReference type="Gene3D" id="3.60.21.10">
    <property type="match status" value="1"/>
</dbReference>
<organism evidence="4 5">
    <name type="scientific">Prevotella amnii CRIS 21A-A</name>
    <dbReference type="NCBI Taxonomy" id="679191"/>
    <lineage>
        <taxon>Bacteria</taxon>
        <taxon>Pseudomonadati</taxon>
        <taxon>Bacteroidota</taxon>
        <taxon>Bacteroidia</taxon>
        <taxon>Bacteroidales</taxon>
        <taxon>Prevotellaceae</taxon>
        <taxon>Prevotella</taxon>
    </lineage>
</organism>
<dbReference type="InterPro" id="IPR000979">
    <property type="entry name" value="Phosphodiesterase_MJ0936/Vps29"/>
</dbReference>
<comment type="cofactor">
    <cofactor evidence="2">
        <name>a divalent metal cation</name>
        <dbReference type="ChEBI" id="CHEBI:60240"/>
    </cofactor>
</comment>
<dbReference type="GO" id="GO:0005737">
    <property type="term" value="C:cytoplasm"/>
    <property type="evidence" value="ECO:0007669"/>
    <property type="project" value="TreeGrafter"/>
</dbReference>
<dbReference type="PANTHER" id="PTHR42850">
    <property type="entry name" value="METALLOPHOSPHOESTERASE"/>
    <property type="match status" value="1"/>
</dbReference>
<evidence type="ECO:0000313" key="5">
    <source>
        <dbReference type="Proteomes" id="UP000016016"/>
    </source>
</evidence>
<dbReference type="SUPFAM" id="SSF56300">
    <property type="entry name" value="Metallo-dependent phosphatases"/>
    <property type="match status" value="1"/>
</dbReference>
<gene>
    <name evidence="4" type="ORF">HMPREF9018_1114</name>
</gene>
<evidence type="ECO:0000259" key="3">
    <source>
        <dbReference type="Pfam" id="PF12850"/>
    </source>
</evidence>
<evidence type="ECO:0000313" key="4">
    <source>
        <dbReference type="EMBL" id="EFN91798.1"/>
    </source>
</evidence>
<evidence type="ECO:0000256" key="2">
    <source>
        <dbReference type="RuleBase" id="RU362039"/>
    </source>
</evidence>